<reference evidence="3" key="1">
    <citation type="journal article" date="2014" name="Sci. Data">
        <title>Genomes of diverse isolates of the marine cyanobacterium Prochlorococcus.</title>
        <authorList>
            <person name="Biller S."/>
            <person name="Berube P."/>
            <person name="Thompson J."/>
            <person name="Kelly L."/>
            <person name="Roggensack S."/>
            <person name="Awad L."/>
            <person name="Roache-Johnson K."/>
            <person name="Ding H."/>
            <person name="Giovannoni S.J."/>
            <person name="Moore L.R."/>
            <person name="Chisholm S.W."/>
        </authorList>
    </citation>
    <scope>NUCLEOTIDE SEQUENCE [LARGE SCALE GENOMIC DNA]</scope>
    <source>
        <strain evidence="3">PAC1</strain>
    </source>
</reference>
<evidence type="ECO:0000313" key="2">
    <source>
        <dbReference type="EMBL" id="KGG19813.1"/>
    </source>
</evidence>
<feature type="domain" description="FAD-binding" evidence="1">
    <location>
        <begin position="2"/>
        <end position="66"/>
    </location>
</feature>
<evidence type="ECO:0000313" key="3">
    <source>
        <dbReference type="Proteomes" id="UP000030392"/>
    </source>
</evidence>
<dbReference type="GO" id="GO:0071949">
    <property type="term" value="F:FAD binding"/>
    <property type="evidence" value="ECO:0007669"/>
    <property type="project" value="InterPro"/>
</dbReference>
<dbReference type="EMBL" id="JNAX01000015">
    <property type="protein sequence ID" value="KGG19813.1"/>
    <property type="molecule type" value="Genomic_DNA"/>
</dbReference>
<dbReference type="SUPFAM" id="SSF51905">
    <property type="entry name" value="FAD/NAD(P)-binding domain"/>
    <property type="match status" value="1"/>
</dbReference>
<dbReference type="AlphaFoldDB" id="A0A0A2C0G1"/>
<name>A0A0A2C0G1_PROMR</name>
<dbReference type="Gene3D" id="3.30.9.10">
    <property type="entry name" value="D-Amino Acid Oxidase, subunit A, domain 2"/>
    <property type="match status" value="1"/>
</dbReference>
<organism evidence="2 3">
    <name type="scientific">Prochlorococcus marinus str. PAC1</name>
    <dbReference type="NCBI Taxonomy" id="59924"/>
    <lineage>
        <taxon>Bacteria</taxon>
        <taxon>Bacillati</taxon>
        <taxon>Cyanobacteriota</taxon>
        <taxon>Cyanophyceae</taxon>
        <taxon>Synechococcales</taxon>
        <taxon>Prochlorococcaceae</taxon>
        <taxon>Prochlorococcus</taxon>
    </lineage>
</organism>
<dbReference type="InterPro" id="IPR002938">
    <property type="entry name" value="FAD-bd"/>
</dbReference>
<comment type="caution">
    <text evidence="2">The sequence shown here is derived from an EMBL/GenBank/DDBJ whole genome shotgun (WGS) entry which is preliminary data.</text>
</comment>
<dbReference type="PANTHER" id="PTHR43876:SF7">
    <property type="entry name" value="UBIQUINONE BIOSYNTHESIS MONOOXYGENASE COQ6, MITOCHONDRIAL"/>
    <property type="match status" value="1"/>
</dbReference>
<sequence>MNIAIIGSGLTGSLAAISLAKVGCRVDLYERLSDEELVNRDRTYAITHSSRKILEKLGIWSNLSKDLVPFQYLNVIDYELNKKFVFLTNDLPIPDQKYSAVGWIAEHKFIMLSILSFISNLENINKIPTSVIPNTNNYDLIVAADGSSSNTKKKLKTPSFHFKYDQMCITAKVLLRGVKSNEAFEILNSEGPFAVLPLGGDLFQVICSQSILKGTYNMNLSKSLFLDYLSTILPYGIEPDTIIDSPESFPIDFCLNYLFFSGKYIYLGETAHKIHPVGGQGLNLCWRDVDCLSKLLSIPLLKNNHSLIPLIYSISRSFDVLSISILTDSLVRYSRSNISIFYLPRLLIFFILKKSSLFRKYILNLMTNGF</sequence>
<accession>A0A0A2C0G1</accession>
<dbReference type="Gene3D" id="3.50.50.60">
    <property type="entry name" value="FAD/NAD(P)-binding domain"/>
    <property type="match status" value="2"/>
</dbReference>
<dbReference type="Pfam" id="PF01494">
    <property type="entry name" value="FAD_binding_3"/>
    <property type="match status" value="1"/>
</dbReference>
<dbReference type="InterPro" id="IPR051205">
    <property type="entry name" value="UbiH/COQ6_monooxygenase"/>
</dbReference>
<keyword evidence="2" id="KW-0560">Oxidoreductase</keyword>
<evidence type="ECO:0000259" key="1">
    <source>
        <dbReference type="Pfam" id="PF01494"/>
    </source>
</evidence>
<dbReference type="Proteomes" id="UP000030392">
    <property type="component" value="Unassembled WGS sequence"/>
</dbReference>
<dbReference type="GO" id="GO:0016491">
    <property type="term" value="F:oxidoreductase activity"/>
    <property type="evidence" value="ECO:0007669"/>
    <property type="project" value="UniProtKB-KW"/>
</dbReference>
<protein>
    <submittedName>
        <fullName evidence="2">2-octaprenyl-6-methoxyphenol hydroxylase</fullName>
        <ecNumber evidence="2">1.14.13.-</ecNumber>
    </submittedName>
</protein>
<gene>
    <name evidence="2" type="ORF">EV03_2201</name>
</gene>
<dbReference type="RefSeq" id="WP_036907705.1">
    <property type="nucleotide sequence ID" value="NZ_CP138967.1"/>
</dbReference>
<dbReference type="InterPro" id="IPR036188">
    <property type="entry name" value="FAD/NAD-bd_sf"/>
</dbReference>
<dbReference type="EC" id="1.14.13.-" evidence="2"/>
<dbReference type="PANTHER" id="PTHR43876">
    <property type="entry name" value="UBIQUINONE BIOSYNTHESIS MONOOXYGENASE COQ6, MITOCHONDRIAL"/>
    <property type="match status" value="1"/>
</dbReference>
<proteinExistence type="predicted"/>
<dbReference type="PRINTS" id="PR00420">
    <property type="entry name" value="RNGMNOXGNASE"/>
</dbReference>